<protein>
    <submittedName>
        <fullName evidence="4">Autotransporter domain-containing protein</fullName>
    </submittedName>
</protein>
<name>A0ABU3S5V1_9HYPH</name>
<dbReference type="SUPFAM" id="SSF51126">
    <property type="entry name" value="Pectin lyase-like"/>
    <property type="match status" value="1"/>
</dbReference>
<feature type="signal peptide" evidence="2">
    <location>
        <begin position="1"/>
        <end position="20"/>
    </location>
</feature>
<dbReference type="Gene3D" id="2.40.128.130">
    <property type="entry name" value="Autotransporter beta-domain"/>
    <property type="match status" value="1"/>
</dbReference>
<dbReference type="Proteomes" id="UP001254257">
    <property type="component" value="Unassembled WGS sequence"/>
</dbReference>
<evidence type="ECO:0000313" key="4">
    <source>
        <dbReference type="EMBL" id="MDU0340154.1"/>
    </source>
</evidence>
<keyword evidence="2" id="KW-0732">Signal</keyword>
<dbReference type="Pfam" id="PF03797">
    <property type="entry name" value="Autotransporter"/>
    <property type="match status" value="1"/>
</dbReference>
<organism evidence="4 5">
    <name type="scientific">Bosea rubneri</name>
    <dbReference type="NCBI Taxonomy" id="3075434"/>
    <lineage>
        <taxon>Bacteria</taxon>
        <taxon>Pseudomonadati</taxon>
        <taxon>Pseudomonadota</taxon>
        <taxon>Alphaproteobacteria</taxon>
        <taxon>Hyphomicrobiales</taxon>
        <taxon>Boseaceae</taxon>
        <taxon>Bosea</taxon>
    </lineage>
</organism>
<dbReference type="PROSITE" id="PS51208">
    <property type="entry name" value="AUTOTRANSPORTER"/>
    <property type="match status" value="1"/>
</dbReference>
<feature type="domain" description="Autotransporter" evidence="3">
    <location>
        <begin position="746"/>
        <end position="1029"/>
    </location>
</feature>
<dbReference type="SUPFAM" id="SSF103515">
    <property type="entry name" value="Autotransporter"/>
    <property type="match status" value="1"/>
</dbReference>
<feature type="region of interest" description="Disordered" evidence="1">
    <location>
        <begin position="597"/>
        <end position="627"/>
    </location>
</feature>
<dbReference type="InterPro" id="IPR030895">
    <property type="entry name" value="T5SS_PEPC_rpt"/>
</dbReference>
<evidence type="ECO:0000256" key="1">
    <source>
        <dbReference type="SAM" id="MobiDB-lite"/>
    </source>
</evidence>
<feature type="compositionally biased region" description="Pro residues" evidence="1">
    <location>
        <begin position="607"/>
        <end position="623"/>
    </location>
</feature>
<dbReference type="InterPro" id="IPR005546">
    <property type="entry name" value="Autotransporte_beta"/>
</dbReference>
<gene>
    <name evidence="4" type="ORF">RKE40_09695</name>
</gene>
<dbReference type="NCBIfam" id="TIGR04393">
    <property type="entry name" value="rpt_T5SS_PEPC"/>
    <property type="match status" value="3"/>
</dbReference>
<proteinExistence type="predicted"/>
<dbReference type="InterPro" id="IPR036709">
    <property type="entry name" value="Autotransporte_beta_dom_sf"/>
</dbReference>
<comment type="caution">
    <text evidence="4">The sequence shown here is derived from an EMBL/GenBank/DDBJ whole genome shotgun (WGS) entry which is preliminary data.</text>
</comment>
<sequence length="1029" mass="101317">MACLLGSTAIALALPGLAQAQMRWDGSASSDWNNGDNWNTGVAPTAGSNPVVAGPAPAMPVISGGTTSLGTLFVGYENGLGGSSLYVQGGASLTTGTAVIGEQSINNAGNARETESGLARLSAASSWNGGSMNIGSYGAGTVEVLGGSTLTTSSMTMGVHHNSTTNRSGNGTLTISGTSSQWTASGSSTIGSNGRGTISVAAGGKAIITGGTTLGSGSTGVGVVTVSGTGSRWEIASGTFTIGSSGSGEFTLSSGATAKTGRINLASSANSSGALTVTGAGSRFEAGQIWAGQGSSAMISVNAGGVLQGTHLLLGTTATGEGRAELRGAGSLIASSTYTAVGYLGKGELTLSDSATLRGVVQIALGAGSRGTLNIGAAAGSTAAAAGVIDATTVQFGAGTGKLVFNHTSTDFRLAAEIKGAGTIEHHAGTTLFTGNGGSFSGTTSISGGTLLVGDASGGSLGGAISVLAGGTLGGSGMIGSLTLASGATLSPGNSVGMLTVGGNVTFNAGSTYRAEIVGGASDLLSVGGTASLAGTLQLVAGGGSYSFNAPYTVLSAAGGRSGTFGAVNTSGSFGVGVTSEVTYGGNDVTVTLKPGSLVDAGSNPEQVPPSPSPGNPPSPAPNPVYSTASGLSLNTWSVAAAIDRAVANGADPSFLYQIYARGDRQALIAALGTLSGEVHSTIGMMGWEAAGGFLRAMLDPFATGRDPNAMPGATGAFATAGSYASTGSQAELPSEKGPRIAPQFVPDRLYNVWGQGFGSRSRSGADIARGSHASDASSGHLALGVDLRVLPDTILGVAIAAGETRSSLSGALGDAKADMLQAGLYGMTRIGALSLGASLGYASADVETNRAIPLIGAFAVRAKYRAEIWSGRAEAAWRLASFGGLSASPYAAFTAQNLRTPSFVERDGVTGLPSGVAVQSRDGTTARAELGLRIDAATTLFGLSTTAFGKLGWGYYARRDNQFTASLIGLPGAGFGFQGTRPDRNAALIATGIDVRLSNTVSLGARFDAELSQNTQSYAGAATLRVSF</sequence>
<dbReference type="EMBL" id="JAWDID010000011">
    <property type="protein sequence ID" value="MDU0340154.1"/>
    <property type="molecule type" value="Genomic_DNA"/>
</dbReference>
<feature type="chain" id="PRO_5045292326" evidence="2">
    <location>
        <begin position="21"/>
        <end position="1029"/>
    </location>
</feature>
<accession>A0ABU3S5V1</accession>
<evidence type="ECO:0000313" key="5">
    <source>
        <dbReference type="Proteomes" id="UP001254257"/>
    </source>
</evidence>
<dbReference type="SMART" id="SM00869">
    <property type="entry name" value="Autotransporter"/>
    <property type="match status" value="1"/>
</dbReference>
<dbReference type="RefSeq" id="WP_316018027.1">
    <property type="nucleotide sequence ID" value="NZ_JAWDID010000011.1"/>
</dbReference>
<evidence type="ECO:0000259" key="3">
    <source>
        <dbReference type="PROSITE" id="PS51208"/>
    </source>
</evidence>
<keyword evidence="5" id="KW-1185">Reference proteome</keyword>
<evidence type="ECO:0000256" key="2">
    <source>
        <dbReference type="SAM" id="SignalP"/>
    </source>
</evidence>
<reference evidence="4 5" key="1">
    <citation type="submission" date="2023-09" db="EMBL/GenBank/DDBJ databases">
        <title>Whole genome shotgun sequencing (WGS) of Bosea sp. ZW T0_25, isolated from stored onions (Allium cepa).</title>
        <authorList>
            <person name="Stoll D.A."/>
            <person name="Huch M."/>
        </authorList>
    </citation>
    <scope>NUCLEOTIDE SEQUENCE [LARGE SCALE GENOMIC DNA]</scope>
    <source>
        <strain evidence="4 5">ZW T0_25</strain>
    </source>
</reference>
<dbReference type="InterPro" id="IPR011050">
    <property type="entry name" value="Pectin_lyase_fold/virulence"/>
</dbReference>